<proteinExistence type="predicted"/>
<evidence type="ECO:0000256" key="1">
    <source>
        <dbReference type="SAM" id="MobiDB-lite"/>
    </source>
</evidence>
<gene>
    <name evidence="3" type="ORF">ALMOND_2B014914</name>
</gene>
<dbReference type="InterPro" id="IPR025558">
    <property type="entry name" value="DUF4283"/>
</dbReference>
<dbReference type="Proteomes" id="UP000327085">
    <property type="component" value="Unassembled WGS sequence"/>
</dbReference>
<dbReference type="FunCoup" id="A0A5E4GLW7">
    <property type="interactions" value="3"/>
</dbReference>
<protein>
    <submittedName>
        <fullName evidence="3">PREDICTED: At4g02000</fullName>
    </submittedName>
</protein>
<dbReference type="InterPro" id="IPR040256">
    <property type="entry name" value="At4g02000-like"/>
</dbReference>
<feature type="region of interest" description="Disordered" evidence="1">
    <location>
        <begin position="235"/>
        <end position="256"/>
    </location>
</feature>
<dbReference type="PANTHER" id="PTHR31286:SF178">
    <property type="entry name" value="DUF4283 DOMAIN-CONTAINING PROTEIN"/>
    <property type="match status" value="1"/>
</dbReference>
<dbReference type="Gramene" id="VVA40623">
    <property type="protein sequence ID" value="VVA40623"/>
    <property type="gene ID" value="Prudul26B014914"/>
</dbReference>
<dbReference type="Pfam" id="PF14111">
    <property type="entry name" value="DUF4283"/>
    <property type="match status" value="1"/>
</dbReference>
<dbReference type="EMBL" id="CABIKO010001030">
    <property type="protein sequence ID" value="VVA40623.1"/>
    <property type="molecule type" value="Genomic_DNA"/>
</dbReference>
<sequence>MEEFASEFAAKLALTEDDKQRELVVEWGSVYSLRKTNFLLVGKLLTQKSFSGEMLMRTMTALWPPKVKVLASQLEENLFMFSFPTNKERSRILSGGPWSFNRFILVLAVADDIVQPYKILLVKQKFWVQIKGLPLVYMTKDIGKQIGEALGGYAVSDHCKKGEHCGNYLRIRVGLDVRKPLRWCMPVHDDLAKPYGHWFQEDISALDYRRPTGWRFGLPSQPWSMCAPEAVGDDEMAETAESTFGQNDDEIRADLD</sequence>
<evidence type="ECO:0000259" key="2">
    <source>
        <dbReference type="Pfam" id="PF14111"/>
    </source>
</evidence>
<dbReference type="PANTHER" id="PTHR31286">
    <property type="entry name" value="GLYCINE-RICH CELL WALL STRUCTURAL PROTEIN 1.8-LIKE"/>
    <property type="match status" value="1"/>
</dbReference>
<feature type="non-terminal residue" evidence="3">
    <location>
        <position position="256"/>
    </location>
</feature>
<feature type="domain" description="DUF4283" evidence="2">
    <location>
        <begin position="39"/>
        <end position="108"/>
    </location>
</feature>
<evidence type="ECO:0000313" key="3">
    <source>
        <dbReference type="EMBL" id="VVA40623.1"/>
    </source>
</evidence>
<name>A0A5E4GLW7_PRUDU</name>
<reference evidence="4" key="1">
    <citation type="journal article" date="2020" name="Plant J.">
        <title>Transposons played a major role in the diversification between the closely related almond and peach genomes: results from the almond genome sequence.</title>
        <authorList>
            <person name="Alioto T."/>
            <person name="Alexiou K.G."/>
            <person name="Bardil A."/>
            <person name="Barteri F."/>
            <person name="Castanera R."/>
            <person name="Cruz F."/>
            <person name="Dhingra A."/>
            <person name="Duval H."/>
            <person name="Fernandez I Marti A."/>
            <person name="Frias L."/>
            <person name="Galan B."/>
            <person name="Garcia J.L."/>
            <person name="Howad W."/>
            <person name="Gomez-Garrido J."/>
            <person name="Gut M."/>
            <person name="Julca I."/>
            <person name="Morata J."/>
            <person name="Puigdomenech P."/>
            <person name="Ribeca P."/>
            <person name="Rubio Cabetas M.J."/>
            <person name="Vlasova A."/>
            <person name="Wirthensohn M."/>
            <person name="Garcia-Mas J."/>
            <person name="Gabaldon T."/>
            <person name="Casacuberta J.M."/>
            <person name="Arus P."/>
        </authorList>
    </citation>
    <scope>NUCLEOTIDE SEQUENCE [LARGE SCALE GENOMIC DNA]</scope>
    <source>
        <strain evidence="4">cv. Texas</strain>
    </source>
</reference>
<dbReference type="AlphaFoldDB" id="A0A5E4GLW7"/>
<dbReference type="InParanoid" id="A0A5E4GLW7"/>
<dbReference type="OMA" id="WIMEEIS"/>
<accession>A0A5E4GLW7</accession>
<evidence type="ECO:0000313" key="4">
    <source>
        <dbReference type="Proteomes" id="UP000327085"/>
    </source>
</evidence>
<organism evidence="3 4">
    <name type="scientific">Prunus dulcis</name>
    <name type="common">Almond</name>
    <name type="synonym">Amygdalus dulcis</name>
    <dbReference type="NCBI Taxonomy" id="3755"/>
    <lineage>
        <taxon>Eukaryota</taxon>
        <taxon>Viridiplantae</taxon>
        <taxon>Streptophyta</taxon>
        <taxon>Embryophyta</taxon>
        <taxon>Tracheophyta</taxon>
        <taxon>Spermatophyta</taxon>
        <taxon>Magnoliopsida</taxon>
        <taxon>eudicotyledons</taxon>
        <taxon>Gunneridae</taxon>
        <taxon>Pentapetalae</taxon>
        <taxon>rosids</taxon>
        <taxon>fabids</taxon>
        <taxon>Rosales</taxon>
        <taxon>Rosaceae</taxon>
        <taxon>Amygdaloideae</taxon>
        <taxon>Amygdaleae</taxon>
        <taxon>Prunus</taxon>
    </lineage>
</organism>